<gene>
    <name evidence="1" type="ORF">GCM10011316_15090</name>
</gene>
<keyword evidence="2" id="KW-1185">Reference proteome</keyword>
<dbReference type="EMBL" id="BMFA01000004">
    <property type="protein sequence ID" value="GGB44086.1"/>
    <property type="molecule type" value="Genomic_DNA"/>
</dbReference>
<evidence type="ECO:0000313" key="1">
    <source>
        <dbReference type="EMBL" id="GGB44086.1"/>
    </source>
</evidence>
<dbReference type="AlphaFoldDB" id="A0A916TGD1"/>
<accession>A0A916TGD1</accession>
<evidence type="ECO:0008006" key="3">
    <source>
        <dbReference type="Google" id="ProtNLM"/>
    </source>
</evidence>
<evidence type="ECO:0000313" key="2">
    <source>
        <dbReference type="Proteomes" id="UP000605148"/>
    </source>
</evidence>
<proteinExistence type="predicted"/>
<organism evidence="1 2">
    <name type="scientific">Roseibium aquae</name>
    <dbReference type="NCBI Taxonomy" id="1323746"/>
    <lineage>
        <taxon>Bacteria</taxon>
        <taxon>Pseudomonadati</taxon>
        <taxon>Pseudomonadota</taxon>
        <taxon>Alphaproteobacteria</taxon>
        <taxon>Hyphomicrobiales</taxon>
        <taxon>Stappiaceae</taxon>
        <taxon>Roseibium</taxon>
    </lineage>
</organism>
<dbReference type="Gene3D" id="3.40.50.720">
    <property type="entry name" value="NAD(P)-binding Rossmann-like Domain"/>
    <property type="match status" value="1"/>
</dbReference>
<name>A0A916TGD1_9HYPH</name>
<sequence length="81" mass="8780">MHIGVTGDQPVPINLLVAKEISLVGTHRFHAEYKEAVAAINSRAIDVKPILTRQYPLESATAAFAEAGDRSRAVKVHLTFA</sequence>
<dbReference type="Gene3D" id="3.90.180.10">
    <property type="entry name" value="Medium-chain alcohol dehydrogenases, catalytic domain"/>
    <property type="match status" value="1"/>
</dbReference>
<dbReference type="OrthoDB" id="9809185at2"/>
<dbReference type="Proteomes" id="UP000605148">
    <property type="component" value="Unassembled WGS sequence"/>
</dbReference>
<comment type="caution">
    <text evidence="1">The sequence shown here is derived from an EMBL/GenBank/DDBJ whole genome shotgun (WGS) entry which is preliminary data.</text>
</comment>
<reference evidence="1" key="1">
    <citation type="journal article" date="2014" name="Int. J. Syst. Evol. Microbiol.">
        <title>Complete genome sequence of Corynebacterium casei LMG S-19264T (=DSM 44701T), isolated from a smear-ripened cheese.</title>
        <authorList>
            <consortium name="US DOE Joint Genome Institute (JGI-PGF)"/>
            <person name="Walter F."/>
            <person name="Albersmeier A."/>
            <person name="Kalinowski J."/>
            <person name="Ruckert C."/>
        </authorList>
    </citation>
    <scope>NUCLEOTIDE SEQUENCE</scope>
    <source>
        <strain evidence="1">CGMCC 1.12426</strain>
    </source>
</reference>
<reference evidence="1" key="2">
    <citation type="submission" date="2020-09" db="EMBL/GenBank/DDBJ databases">
        <authorList>
            <person name="Sun Q."/>
            <person name="Zhou Y."/>
        </authorList>
    </citation>
    <scope>NUCLEOTIDE SEQUENCE</scope>
    <source>
        <strain evidence="1">CGMCC 1.12426</strain>
    </source>
</reference>
<protein>
    <recommendedName>
        <fullName evidence="3">L-idonate 5-dehydrogenase</fullName>
    </recommendedName>
</protein>